<reference evidence="3" key="2">
    <citation type="journal article" date="2021" name="Microbiome">
        <title>Successional dynamics and alternative stable states in a saline activated sludge microbial community over 9 years.</title>
        <authorList>
            <person name="Wang Y."/>
            <person name="Ye J."/>
            <person name="Ju F."/>
            <person name="Liu L."/>
            <person name="Boyd J.A."/>
            <person name="Deng Y."/>
            <person name="Parks D.H."/>
            <person name="Jiang X."/>
            <person name="Yin X."/>
            <person name="Woodcroft B.J."/>
            <person name="Tyson G.W."/>
            <person name="Hugenholtz P."/>
            <person name="Polz M.F."/>
            <person name="Zhang T."/>
        </authorList>
    </citation>
    <scope>NUCLEOTIDE SEQUENCE</scope>
    <source>
        <strain evidence="3">HKST-UBA14</strain>
    </source>
</reference>
<organism evidence="3 4">
    <name type="scientific">Candidatus Dojkabacteria bacterium</name>
    <dbReference type="NCBI Taxonomy" id="2099670"/>
    <lineage>
        <taxon>Bacteria</taxon>
        <taxon>Candidatus Dojkabacteria</taxon>
    </lineage>
</organism>
<dbReference type="InterPro" id="IPR013538">
    <property type="entry name" value="ASHA1/2-like_C"/>
</dbReference>
<evidence type="ECO:0000313" key="4">
    <source>
        <dbReference type="Proteomes" id="UP000783287"/>
    </source>
</evidence>
<evidence type="ECO:0000256" key="1">
    <source>
        <dbReference type="ARBA" id="ARBA00006817"/>
    </source>
</evidence>
<dbReference type="AlphaFoldDB" id="A0A955L5L9"/>
<accession>A0A955L5L9</accession>
<sequence>MRTINKKLILNTTPDQIYSALLDPQLHTKITGSTATISDKQGDIFSTFDGWADGENLELIKDKRIVQSWRVQDEGWPAEHFSKIIFELTETPEGTELSFNHTEIPEEAVGDYEQGWEDYYWTPLQEMFNS</sequence>
<comment type="similarity">
    <text evidence="1">Belongs to the AHA1 family.</text>
</comment>
<evidence type="ECO:0000259" key="2">
    <source>
        <dbReference type="Pfam" id="PF08327"/>
    </source>
</evidence>
<proteinExistence type="inferred from homology"/>
<dbReference type="Proteomes" id="UP000783287">
    <property type="component" value="Unassembled WGS sequence"/>
</dbReference>
<dbReference type="InterPro" id="IPR023393">
    <property type="entry name" value="START-like_dom_sf"/>
</dbReference>
<comment type="caution">
    <text evidence="3">The sequence shown here is derived from an EMBL/GenBank/DDBJ whole genome shotgun (WGS) entry which is preliminary data.</text>
</comment>
<name>A0A955L5L9_9BACT</name>
<reference evidence="3" key="1">
    <citation type="submission" date="2020-04" db="EMBL/GenBank/DDBJ databases">
        <authorList>
            <person name="Zhang T."/>
        </authorList>
    </citation>
    <scope>NUCLEOTIDE SEQUENCE</scope>
    <source>
        <strain evidence="3">HKST-UBA14</strain>
    </source>
</reference>
<gene>
    <name evidence="3" type="ORF">KC909_03735</name>
</gene>
<protein>
    <submittedName>
        <fullName evidence="3">SRPBCC domain-containing protein</fullName>
    </submittedName>
</protein>
<evidence type="ECO:0000313" key="3">
    <source>
        <dbReference type="EMBL" id="MCA9383451.1"/>
    </source>
</evidence>
<feature type="domain" description="Activator of Hsp90 ATPase homologue 1/2-like C-terminal" evidence="2">
    <location>
        <begin position="11"/>
        <end position="128"/>
    </location>
</feature>
<dbReference type="SUPFAM" id="SSF55961">
    <property type="entry name" value="Bet v1-like"/>
    <property type="match status" value="1"/>
</dbReference>
<dbReference type="EMBL" id="JAGQLK010000072">
    <property type="protein sequence ID" value="MCA9383451.1"/>
    <property type="molecule type" value="Genomic_DNA"/>
</dbReference>
<dbReference type="Pfam" id="PF08327">
    <property type="entry name" value="AHSA1"/>
    <property type="match status" value="1"/>
</dbReference>
<dbReference type="Gene3D" id="3.30.530.20">
    <property type="match status" value="1"/>
</dbReference>